<dbReference type="InterPro" id="IPR029058">
    <property type="entry name" value="AB_hydrolase_fold"/>
</dbReference>
<organism evidence="2 3">
    <name type="scientific">Brevibacillus reuszeri</name>
    <dbReference type="NCBI Taxonomy" id="54915"/>
    <lineage>
        <taxon>Bacteria</taxon>
        <taxon>Bacillati</taxon>
        <taxon>Bacillota</taxon>
        <taxon>Bacilli</taxon>
        <taxon>Bacillales</taxon>
        <taxon>Paenibacillaceae</taxon>
        <taxon>Brevibacillus</taxon>
    </lineage>
</organism>
<name>A0ABQ0TP90_9BACL</name>
<reference evidence="2 3" key="1">
    <citation type="submission" date="2019-06" db="EMBL/GenBank/DDBJ databases">
        <title>Whole genome shotgun sequence of Brevibacillus reuszeri NBRC 15719.</title>
        <authorList>
            <person name="Hosoyama A."/>
            <person name="Uohara A."/>
            <person name="Ohji S."/>
            <person name="Ichikawa N."/>
        </authorList>
    </citation>
    <scope>NUCLEOTIDE SEQUENCE [LARGE SCALE GENOMIC DNA]</scope>
    <source>
        <strain evidence="2 3">NBRC 15719</strain>
    </source>
</reference>
<dbReference type="InterPro" id="IPR050266">
    <property type="entry name" value="AB_hydrolase_sf"/>
</dbReference>
<feature type="domain" description="AB hydrolase-1" evidence="1">
    <location>
        <begin position="70"/>
        <end position="313"/>
    </location>
</feature>
<dbReference type="PANTHER" id="PTHR43798">
    <property type="entry name" value="MONOACYLGLYCEROL LIPASE"/>
    <property type="match status" value="1"/>
</dbReference>
<gene>
    <name evidence="2" type="ORF">BRE01_34600</name>
</gene>
<comment type="caution">
    <text evidence="2">The sequence shown here is derived from an EMBL/GenBank/DDBJ whole genome shotgun (WGS) entry which is preliminary data.</text>
</comment>
<evidence type="ECO:0000313" key="3">
    <source>
        <dbReference type="Proteomes" id="UP000319578"/>
    </source>
</evidence>
<dbReference type="Gene3D" id="3.40.50.1820">
    <property type="entry name" value="alpha/beta hydrolase"/>
    <property type="match status" value="1"/>
</dbReference>
<dbReference type="InterPro" id="IPR000073">
    <property type="entry name" value="AB_hydrolase_1"/>
</dbReference>
<sequence>MIMKKIEPRQIAKKWIKRLGLVILPLIIGGIWQNVMQEKESQLFPPPGNIFSVQSHDMHIYGTGTGKSTVVFIPGSGTPNAFTDFTYLQKELQPYARTVSYDRAGYGWSVQTSSPRTIDTITEELHELLEKADESGPYLLAAHSLGSLEALRFAQKYPDEVKGIVLLDGGSPEYYANESEVKAYALNRLMAGLRMTGIVRALGNVGILLPLSGENVRYDLLPDEVKEIDASMYYNHLGDDSNLSFIAHMNENAQAVMEGGYLHDVPLLILSSDGDQEWGEVQQQLLHWSTTSVQETIPASQHYLHWSHKEMVASKLVEILRKVEKEGHPKNDVR</sequence>
<evidence type="ECO:0000313" key="2">
    <source>
        <dbReference type="EMBL" id="GED69758.1"/>
    </source>
</evidence>
<dbReference type="SUPFAM" id="SSF53474">
    <property type="entry name" value="alpha/beta-Hydrolases"/>
    <property type="match status" value="1"/>
</dbReference>
<dbReference type="Pfam" id="PF12697">
    <property type="entry name" value="Abhydrolase_6"/>
    <property type="match status" value="1"/>
</dbReference>
<dbReference type="PANTHER" id="PTHR43798:SF33">
    <property type="entry name" value="HYDROLASE, PUTATIVE (AFU_ORTHOLOGUE AFUA_2G14860)-RELATED"/>
    <property type="match status" value="1"/>
</dbReference>
<protein>
    <recommendedName>
        <fullName evidence="1">AB hydrolase-1 domain-containing protein</fullName>
    </recommendedName>
</protein>
<dbReference type="EMBL" id="BJON01000013">
    <property type="protein sequence ID" value="GED69758.1"/>
    <property type="molecule type" value="Genomic_DNA"/>
</dbReference>
<dbReference type="Proteomes" id="UP000319578">
    <property type="component" value="Unassembled WGS sequence"/>
</dbReference>
<accession>A0ABQ0TP90</accession>
<evidence type="ECO:0000259" key="1">
    <source>
        <dbReference type="Pfam" id="PF12697"/>
    </source>
</evidence>
<keyword evidence="3" id="KW-1185">Reference proteome</keyword>
<proteinExistence type="predicted"/>